<comment type="caution">
    <text evidence="2">The sequence shown here is derived from an EMBL/GenBank/DDBJ whole genome shotgun (WGS) entry which is preliminary data.</text>
</comment>
<evidence type="ECO:0000256" key="1">
    <source>
        <dbReference type="SAM" id="Phobius"/>
    </source>
</evidence>
<sequence length="553" mass="60723">MAKSRFSDLFSIVLRLAGVCAGIMFIPCVVVGSMGASNYANNRSFRNAHTHTTCLLLNYTVFKYKCQSCDEDTCTYYTCFDENFEFSYPIFNQTVVRSKFSSIAKKNTHKQTQIGQNYTCYYTTKQVTSVIFELPSIKTPLVQICVSFGLLGLPPIDNKFDYVHNKSANSIKDINSQVEHDHKRPAKIEVHPTKHYEDTVSDGFSSIKNTDANTLVNDDPDENKSVESNGRRYFENYAFKYMRCCCTCTPLCTLLPLIFFILVMSISAASIIALLLSTRITTTTTITMTTSASTPSASTETIRAVTATTSTATKTTTTTTEKISASVSTTSVITATTTRNATTEMATTKTTTTTTTSKKMTTSVSTTSAIRTATTRKTTRKVTTTTSTATATTTAKLTTVICAPSCNSQQTCIQGYCLDIGHLLCALTWSPPIEVDLVVTTPTGKTMYDITSTDLSYFDGGLFEGYGVDYKELDTVYWPIDGSLPPSGTYYVCSAIYSNSSITSSKNPLRITSYIVRPSGAVLTMTRTFAFPTNRTFVCTKNSSYLIGSFIYP</sequence>
<feature type="transmembrane region" description="Helical" evidence="1">
    <location>
        <begin position="254"/>
        <end position="276"/>
    </location>
</feature>
<proteinExistence type="predicted"/>
<name>A0A820XUA6_9BILA</name>
<dbReference type="AlphaFoldDB" id="A0A820XUA6"/>
<reference evidence="2" key="1">
    <citation type="submission" date="2021-02" db="EMBL/GenBank/DDBJ databases">
        <authorList>
            <person name="Nowell W R."/>
        </authorList>
    </citation>
    <scope>NUCLEOTIDE SEQUENCE</scope>
</reference>
<organism evidence="2 3">
    <name type="scientific">Rotaria socialis</name>
    <dbReference type="NCBI Taxonomy" id="392032"/>
    <lineage>
        <taxon>Eukaryota</taxon>
        <taxon>Metazoa</taxon>
        <taxon>Spiralia</taxon>
        <taxon>Gnathifera</taxon>
        <taxon>Rotifera</taxon>
        <taxon>Eurotatoria</taxon>
        <taxon>Bdelloidea</taxon>
        <taxon>Philodinida</taxon>
        <taxon>Philodinidae</taxon>
        <taxon>Rotaria</taxon>
    </lineage>
</organism>
<keyword evidence="1" id="KW-0472">Membrane</keyword>
<dbReference type="Proteomes" id="UP000663862">
    <property type="component" value="Unassembled WGS sequence"/>
</dbReference>
<gene>
    <name evidence="2" type="ORF">TSG867_LOCUS23788</name>
</gene>
<evidence type="ECO:0000313" key="3">
    <source>
        <dbReference type="Proteomes" id="UP000663862"/>
    </source>
</evidence>
<accession>A0A820XUA6</accession>
<keyword evidence="1" id="KW-0812">Transmembrane</keyword>
<dbReference type="EMBL" id="CAJOBQ010002088">
    <property type="protein sequence ID" value="CAF4538331.1"/>
    <property type="molecule type" value="Genomic_DNA"/>
</dbReference>
<protein>
    <submittedName>
        <fullName evidence="2">Uncharacterized protein</fullName>
    </submittedName>
</protein>
<feature type="transmembrane region" description="Helical" evidence="1">
    <location>
        <begin position="12"/>
        <end position="36"/>
    </location>
</feature>
<evidence type="ECO:0000313" key="2">
    <source>
        <dbReference type="EMBL" id="CAF4538331.1"/>
    </source>
</evidence>
<keyword evidence="1" id="KW-1133">Transmembrane helix</keyword>